<accession>A0AA86W585</accession>
<dbReference type="EMBL" id="OY731408">
    <property type="protein sequence ID" value="CAJ1978314.1"/>
    <property type="molecule type" value="Genomic_DNA"/>
</dbReference>
<reference evidence="1" key="1">
    <citation type="submission" date="2023-10" db="EMBL/GenBank/DDBJ databases">
        <authorList>
            <person name="Domelevo Entfellner J.-B."/>
        </authorList>
    </citation>
    <scope>NUCLEOTIDE SEQUENCE</scope>
</reference>
<organism evidence="1 2">
    <name type="scientific">Sphenostylis stenocarpa</name>
    <dbReference type="NCBI Taxonomy" id="92480"/>
    <lineage>
        <taxon>Eukaryota</taxon>
        <taxon>Viridiplantae</taxon>
        <taxon>Streptophyta</taxon>
        <taxon>Embryophyta</taxon>
        <taxon>Tracheophyta</taxon>
        <taxon>Spermatophyta</taxon>
        <taxon>Magnoliopsida</taxon>
        <taxon>eudicotyledons</taxon>
        <taxon>Gunneridae</taxon>
        <taxon>Pentapetalae</taxon>
        <taxon>rosids</taxon>
        <taxon>fabids</taxon>
        <taxon>Fabales</taxon>
        <taxon>Fabaceae</taxon>
        <taxon>Papilionoideae</taxon>
        <taxon>50 kb inversion clade</taxon>
        <taxon>NPAAA clade</taxon>
        <taxon>indigoferoid/millettioid clade</taxon>
        <taxon>Phaseoleae</taxon>
        <taxon>Sphenostylis</taxon>
    </lineage>
</organism>
<dbReference type="Gramene" id="rna-AYBTSS11_LOCUS30506">
    <property type="protein sequence ID" value="CAJ1978314.1"/>
    <property type="gene ID" value="gene-AYBTSS11_LOCUS30506"/>
</dbReference>
<evidence type="ECO:0000313" key="2">
    <source>
        <dbReference type="Proteomes" id="UP001189624"/>
    </source>
</evidence>
<name>A0AA86W585_9FABA</name>
<protein>
    <submittedName>
        <fullName evidence="1">Uncharacterized protein</fullName>
    </submittedName>
</protein>
<keyword evidence="2" id="KW-1185">Reference proteome</keyword>
<sequence length="51" mass="5751">MDGRLTRVDGRLPQRKPLDGRLARVDGRLPSNGSFWTAICLKRTTICSFFA</sequence>
<gene>
    <name evidence="1" type="ORF">AYBTSS11_LOCUS30506</name>
</gene>
<feature type="non-terminal residue" evidence="1">
    <location>
        <position position="51"/>
    </location>
</feature>
<evidence type="ECO:0000313" key="1">
    <source>
        <dbReference type="EMBL" id="CAJ1978314.1"/>
    </source>
</evidence>
<dbReference type="Proteomes" id="UP001189624">
    <property type="component" value="Chromosome 11"/>
</dbReference>
<dbReference type="AlphaFoldDB" id="A0AA86W585"/>
<proteinExistence type="predicted"/>